<accession>A0A5N7JRY9</accession>
<reference evidence="2 3" key="1">
    <citation type="submission" date="2019-09" db="EMBL/GenBank/DDBJ databases">
        <title>The draft genomes of Allium pathogen Pseudomonas sp.</title>
        <authorList>
            <person name="Fujikawa T."/>
            <person name="Sawada H."/>
        </authorList>
    </citation>
    <scope>NUCLEOTIDE SEQUENCE [LARGE SCALE GENOMIC DNA]</scope>
    <source>
        <strain evidence="2 3">MAFF 730085</strain>
    </source>
</reference>
<dbReference type="RefSeq" id="WP_152749188.1">
    <property type="nucleotide sequence ID" value="NZ_VUBA01000048.1"/>
</dbReference>
<keyword evidence="1" id="KW-0175">Coiled coil</keyword>
<comment type="caution">
    <text evidence="2">The sequence shown here is derived from an EMBL/GenBank/DDBJ whole genome shotgun (WGS) entry which is preliminary data.</text>
</comment>
<feature type="coiled-coil region" evidence="1">
    <location>
        <begin position="192"/>
        <end position="229"/>
    </location>
</feature>
<evidence type="ECO:0000313" key="2">
    <source>
        <dbReference type="EMBL" id="MPQ84162.1"/>
    </source>
</evidence>
<dbReference type="Proteomes" id="UP000325438">
    <property type="component" value="Unassembled WGS sequence"/>
</dbReference>
<organism evidence="2 3">
    <name type="scientific">Pseudomonas kitaguniensis</name>
    <dbReference type="NCBI Taxonomy" id="2607908"/>
    <lineage>
        <taxon>Bacteria</taxon>
        <taxon>Pseudomonadati</taxon>
        <taxon>Pseudomonadota</taxon>
        <taxon>Gammaproteobacteria</taxon>
        <taxon>Pseudomonadales</taxon>
        <taxon>Pseudomonadaceae</taxon>
        <taxon>Pseudomonas</taxon>
    </lineage>
</organism>
<evidence type="ECO:0000256" key="1">
    <source>
        <dbReference type="SAM" id="Coils"/>
    </source>
</evidence>
<name>A0A5N7JRY9_9PSED</name>
<dbReference type="EMBL" id="VUBA01000048">
    <property type="protein sequence ID" value="MPQ84162.1"/>
    <property type="molecule type" value="Genomic_DNA"/>
</dbReference>
<proteinExistence type="predicted"/>
<protein>
    <submittedName>
        <fullName evidence="2">Uncharacterized protein</fullName>
    </submittedName>
</protein>
<dbReference type="AlphaFoldDB" id="A0A5N7JRY9"/>
<evidence type="ECO:0000313" key="3">
    <source>
        <dbReference type="Proteomes" id="UP000325438"/>
    </source>
</evidence>
<gene>
    <name evidence="2" type="ORF">F0170_09285</name>
</gene>
<sequence length="233" mass="26238">MTPNLLIILVAREKIIRTGRSPTASTILAEVGAGFSRSQIDKHLSDIKLNLARPPLIKREPAYANWLTSIQEMQVLLTALAPAELVEEIQRLMLYVVPELELKNAQLEDQLAQAVDLNQVYFQGLKIPPSHVNGEINKTSATKGSDDVRTYESQNVNWQTLWRMNAHELETKTLYSFSDAPSVGDRTTAMIVARAEQSKRVLRSKIACLNQEILELKAINTQLEALIKKRPRQ</sequence>